<feature type="compositionally biased region" description="Low complexity" evidence="11">
    <location>
        <begin position="665"/>
        <end position="678"/>
    </location>
</feature>
<dbReference type="InterPro" id="IPR023299">
    <property type="entry name" value="ATPase_P-typ_cyto_dom_N"/>
</dbReference>
<dbReference type="Proteomes" id="UP000279236">
    <property type="component" value="Unassembled WGS sequence"/>
</dbReference>
<dbReference type="InterPro" id="IPR018303">
    <property type="entry name" value="ATPase_P-typ_P_site"/>
</dbReference>
<evidence type="ECO:0000256" key="1">
    <source>
        <dbReference type="ARBA" id="ARBA00004141"/>
    </source>
</evidence>
<dbReference type="SUPFAM" id="SSF81665">
    <property type="entry name" value="Calcium ATPase, transmembrane domain M"/>
    <property type="match status" value="1"/>
</dbReference>
<keyword evidence="6 10" id="KW-0067">ATP-binding</keyword>
<protein>
    <recommendedName>
        <fullName evidence="12">HMA domain-containing protein</fullName>
    </recommendedName>
</protein>
<dbReference type="EMBL" id="RSCE01000001">
    <property type="protein sequence ID" value="RSH88277.1"/>
    <property type="molecule type" value="Genomic_DNA"/>
</dbReference>
<keyword evidence="7" id="KW-1278">Translocase</keyword>
<dbReference type="STRING" id="105984.A0A427YBD3"/>
<evidence type="ECO:0000256" key="3">
    <source>
        <dbReference type="ARBA" id="ARBA00022692"/>
    </source>
</evidence>
<dbReference type="NCBIfam" id="TIGR01525">
    <property type="entry name" value="ATPase-IB_hvy"/>
    <property type="match status" value="1"/>
</dbReference>
<evidence type="ECO:0000259" key="12">
    <source>
        <dbReference type="PROSITE" id="PS50846"/>
    </source>
</evidence>
<dbReference type="PANTHER" id="PTHR43520">
    <property type="entry name" value="ATP7, ISOFORM B"/>
    <property type="match status" value="1"/>
</dbReference>
<dbReference type="InterPro" id="IPR008250">
    <property type="entry name" value="ATPase_P-typ_transduc_dom_A_sf"/>
</dbReference>
<dbReference type="PROSITE" id="PS01047">
    <property type="entry name" value="HMA_1"/>
    <property type="match status" value="3"/>
</dbReference>
<feature type="transmembrane region" description="Helical" evidence="10">
    <location>
        <begin position="1187"/>
        <end position="1212"/>
    </location>
</feature>
<dbReference type="NCBIfam" id="TIGR01494">
    <property type="entry name" value="ATPase_P-type"/>
    <property type="match status" value="1"/>
</dbReference>
<dbReference type="SUPFAM" id="SSF55008">
    <property type="entry name" value="HMA, heavy metal-associated domain"/>
    <property type="match status" value="3"/>
</dbReference>
<keyword evidence="8 10" id="KW-1133">Transmembrane helix</keyword>
<keyword evidence="4 10" id="KW-0479">Metal-binding</keyword>
<reference evidence="13 14" key="1">
    <citation type="submission" date="2018-11" db="EMBL/GenBank/DDBJ databases">
        <title>Genome sequence of Apiotrichum porosum DSM 27194.</title>
        <authorList>
            <person name="Aliyu H."/>
            <person name="Gorte O."/>
            <person name="Ochsenreither K."/>
        </authorList>
    </citation>
    <scope>NUCLEOTIDE SEQUENCE [LARGE SCALE GENOMIC DNA]</scope>
    <source>
        <strain evidence="13 14">DSM 27194</strain>
    </source>
</reference>
<dbReference type="InterPro" id="IPR036163">
    <property type="entry name" value="HMA_dom_sf"/>
</dbReference>
<dbReference type="InterPro" id="IPR023298">
    <property type="entry name" value="ATPase_P-typ_TM_dom_sf"/>
</dbReference>
<evidence type="ECO:0000256" key="2">
    <source>
        <dbReference type="ARBA" id="ARBA00006024"/>
    </source>
</evidence>
<evidence type="ECO:0000256" key="11">
    <source>
        <dbReference type="SAM" id="MobiDB-lite"/>
    </source>
</evidence>
<dbReference type="GO" id="GO:0043682">
    <property type="term" value="F:P-type divalent copper transporter activity"/>
    <property type="evidence" value="ECO:0007669"/>
    <property type="project" value="TreeGrafter"/>
</dbReference>
<proteinExistence type="inferred from homology"/>
<evidence type="ECO:0000256" key="9">
    <source>
        <dbReference type="ARBA" id="ARBA00023136"/>
    </source>
</evidence>
<dbReference type="InterPro" id="IPR006121">
    <property type="entry name" value="HMA_dom"/>
</dbReference>
<dbReference type="GO" id="GO:0005524">
    <property type="term" value="F:ATP binding"/>
    <property type="evidence" value="ECO:0007669"/>
    <property type="project" value="UniProtKB-UniRule"/>
</dbReference>
<dbReference type="GO" id="GO:0055070">
    <property type="term" value="P:copper ion homeostasis"/>
    <property type="evidence" value="ECO:0007669"/>
    <property type="project" value="TreeGrafter"/>
</dbReference>
<dbReference type="Gene3D" id="3.30.70.100">
    <property type="match status" value="3"/>
</dbReference>
<evidence type="ECO:0000256" key="5">
    <source>
        <dbReference type="ARBA" id="ARBA00022741"/>
    </source>
</evidence>
<dbReference type="Pfam" id="PF00122">
    <property type="entry name" value="E1-E2_ATPase"/>
    <property type="match status" value="1"/>
</dbReference>
<evidence type="ECO:0000256" key="4">
    <source>
        <dbReference type="ARBA" id="ARBA00022723"/>
    </source>
</evidence>
<evidence type="ECO:0000256" key="10">
    <source>
        <dbReference type="RuleBase" id="RU362081"/>
    </source>
</evidence>
<dbReference type="GO" id="GO:0016020">
    <property type="term" value="C:membrane"/>
    <property type="evidence" value="ECO:0007669"/>
    <property type="project" value="UniProtKB-SubCell"/>
</dbReference>
<dbReference type="PROSITE" id="PS01229">
    <property type="entry name" value="COF_2"/>
    <property type="match status" value="1"/>
</dbReference>
<dbReference type="InterPro" id="IPR027256">
    <property type="entry name" value="P-typ_ATPase_IB"/>
</dbReference>
<feature type="domain" description="HMA" evidence="12">
    <location>
        <begin position="168"/>
        <end position="233"/>
    </location>
</feature>
<dbReference type="CDD" id="cd00371">
    <property type="entry name" value="HMA"/>
    <property type="match status" value="3"/>
</dbReference>
<feature type="transmembrane region" description="Helical" evidence="10">
    <location>
        <begin position="435"/>
        <end position="464"/>
    </location>
</feature>
<dbReference type="Gene3D" id="2.70.150.10">
    <property type="entry name" value="Calcium-transporting ATPase, cytoplasmic transduction domain A"/>
    <property type="match status" value="1"/>
</dbReference>
<dbReference type="GeneID" id="39585354"/>
<feature type="region of interest" description="Disordered" evidence="11">
    <location>
        <begin position="636"/>
        <end position="680"/>
    </location>
</feature>
<dbReference type="RefSeq" id="XP_028480485.1">
    <property type="nucleotide sequence ID" value="XM_028616628.1"/>
</dbReference>
<feature type="transmembrane region" description="Helical" evidence="10">
    <location>
        <begin position="786"/>
        <end position="811"/>
    </location>
</feature>
<comment type="caution">
    <text evidence="13">The sequence shown here is derived from an EMBL/GenBank/DDBJ whole genome shotgun (WGS) entry which is preliminary data.</text>
</comment>
<evidence type="ECO:0000256" key="7">
    <source>
        <dbReference type="ARBA" id="ARBA00022967"/>
    </source>
</evidence>
<evidence type="ECO:0000313" key="13">
    <source>
        <dbReference type="EMBL" id="RSH88277.1"/>
    </source>
</evidence>
<dbReference type="Gene3D" id="3.40.50.1000">
    <property type="entry name" value="HAD superfamily/HAD-like"/>
    <property type="match status" value="1"/>
</dbReference>
<dbReference type="InterPro" id="IPR059000">
    <property type="entry name" value="ATPase_P-type_domA"/>
</dbReference>
<dbReference type="GO" id="GO:0005507">
    <property type="term" value="F:copper ion binding"/>
    <property type="evidence" value="ECO:0007669"/>
    <property type="project" value="TreeGrafter"/>
</dbReference>
<dbReference type="OrthoDB" id="432719at2759"/>
<comment type="similarity">
    <text evidence="2 10">Belongs to the cation transport ATPase (P-type) (TC 3.A.3) family. Type IB subfamily.</text>
</comment>
<dbReference type="PRINTS" id="PR00119">
    <property type="entry name" value="CATATPASE"/>
</dbReference>
<dbReference type="Pfam" id="PF00702">
    <property type="entry name" value="Hydrolase"/>
    <property type="match status" value="1"/>
</dbReference>
<keyword evidence="3 10" id="KW-0812">Transmembrane</keyword>
<evidence type="ECO:0000256" key="6">
    <source>
        <dbReference type="ARBA" id="ARBA00022840"/>
    </source>
</evidence>
<feature type="transmembrane region" description="Helical" evidence="10">
    <location>
        <begin position="581"/>
        <end position="598"/>
    </location>
</feature>
<comment type="subcellular location">
    <subcellularLocation>
        <location evidence="1">Membrane</location>
        <topology evidence="1">Multi-pass membrane protein</topology>
    </subcellularLocation>
</comment>
<feature type="region of interest" description="Disordered" evidence="11">
    <location>
        <begin position="715"/>
        <end position="738"/>
    </location>
</feature>
<dbReference type="InterPro" id="IPR044492">
    <property type="entry name" value="P_typ_ATPase_HD_dom"/>
</dbReference>
<dbReference type="FunFam" id="3.30.70.100:FF:000001">
    <property type="entry name" value="ATPase copper transporting beta"/>
    <property type="match status" value="2"/>
</dbReference>
<feature type="domain" description="HMA" evidence="12">
    <location>
        <begin position="259"/>
        <end position="324"/>
    </location>
</feature>
<accession>A0A427YBD3</accession>
<evidence type="ECO:0000313" key="14">
    <source>
        <dbReference type="Proteomes" id="UP000279236"/>
    </source>
</evidence>
<dbReference type="GO" id="GO:0016887">
    <property type="term" value="F:ATP hydrolysis activity"/>
    <property type="evidence" value="ECO:0007669"/>
    <property type="project" value="InterPro"/>
</dbReference>
<feature type="transmembrane region" description="Helical" evidence="10">
    <location>
        <begin position="823"/>
        <end position="846"/>
    </location>
</feature>
<dbReference type="InterPro" id="IPR036412">
    <property type="entry name" value="HAD-like_sf"/>
</dbReference>
<name>A0A427YBD3_9TREE</name>
<dbReference type="PROSITE" id="PS00154">
    <property type="entry name" value="ATPASE_E1_E2"/>
    <property type="match status" value="1"/>
</dbReference>
<dbReference type="SUPFAM" id="SSF56784">
    <property type="entry name" value="HAD-like"/>
    <property type="match status" value="1"/>
</dbReference>
<dbReference type="SFLD" id="SFLDG00002">
    <property type="entry name" value="C1.7:_P-type_atpase_like"/>
    <property type="match status" value="1"/>
</dbReference>
<dbReference type="InterPro" id="IPR001757">
    <property type="entry name" value="P_typ_ATPase"/>
</dbReference>
<dbReference type="SUPFAM" id="SSF81653">
    <property type="entry name" value="Calcium ATPase, transduction domain A"/>
    <property type="match status" value="1"/>
</dbReference>
<keyword evidence="9 10" id="KW-0472">Membrane</keyword>
<dbReference type="Gene3D" id="3.40.1110.10">
    <property type="entry name" value="Calcium-transporting ATPase, cytoplasmic domain N"/>
    <property type="match status" value="1"/>
</dbReference>
<gene>
    <name evidence="13" type="ORF">EHS24_000811</name>
</gene>
<dbReference type="SFLD" id="SFLDF00027">
    <property type="entry name" value="p-type_atpase"/>
    <property type="match status" value="1"/>
</dbReference>
<dbReference type="Pfam" id="PF00403">
    <property type="entry name" value="HMA"/>
    <property type="match status" value="3"/>
</dbReference>
<dbReference type="InterPro" id="IPR023214">
    <property type="entry name" value="HAD_sf"/>
</dbReference>
<keyword evidence="5 10" id="KW-0547">Nucleotide-binding</keyword>
<dbReference type="InterPro" id="IPR017969">
    <property type="entry name" value="Heavy-metal-associated_CS"/>
</dbReference>
<feature type="transmembrane region" description="Helical" evidence="10">
    <location>
        <begin position="543"/>
        <end position="569"/>
    </location>
</feature>
<dbReference type="AlphaFoldDB" id="A0A427YBD3"/>
<dbReference type="SUPFAM" id="SSF81660">
    <property type="entry name" value="Metal cation-transporting ATPase, ATP-binding domain N"/>
    <property type="match status" value="1"/>
</dbReference>
<evidence type="ECO:0000256" key="8">
    <source>
        <dbReference type="ARBA" id="ARBA00022989"/>
    </source>
</evidence>
<dbReference type="PROSITE" id="PS50846">
    <property type="entry name" value="HMA_2"/>
    <property type="match status" value="2"/>
</dbReference>
<dbReference type="PANTHER" id="PTHR43520:SF32">
    <property type="entry name" value="COPPER RESISTANCE P-TYPE ATPASE (EUROFUNG)"/>
    <property type="match status" value="1"/>
</dbReference>
<sequence length="1242" mass="131116">MSALPTHLPTASLMVANMHCPSCVEAITELLANIPAVVNLSVSLLLNRVTFSVDTSISSSSSSNPSNYERIVDQVHQVLTTEGGFVVTDENAPVVATPEPVSPKAVSRPLAWLSRSNRRAVKENKVADERRRRHLEGCEACRLEAEAAEKGQGAPPTVPQAQPADQVLVTTLSIEGMTCASCTSSIKAGLKSHPAVLNADVALLSSSATVRHHASLAPAELVEMIDDTGFEAEVIESHPEAKAVAVADDEPALDGDALVRTTLSIEGMTCASCSSAIDRALRQLPEVTDTAIDVLGNKGIITHRASLSAAAIHEIIEDVGYDAAVVATVPVEPLKPTGPSKDGTRSVTVRVQGVFCNNCITQLNHHLATMPVKSFTPLSFHNPVTTVTYVPHHPLTIRDILSGLSNVAPEFDAAVARTQSLSERSQEIQRREVKLLAAHLAVAFIFAIPTFIIAIVSMVLLPMSSPFRQFWDKPVWGGANRGTVVLWALATVVQFGVGRLFYQRALNALWSHLRWLLPPFLRPASMRRSSAAASGRKFSWRSLFSFGSMDLLVSLSTTVSYFASIAMLALDVKAGPDVMTIGTYFDSGVFIIMFILLGRTLEAYAKSRTTDAVALLGTLRPPTAWLVEEGKEDSAVEELKHSLERHSTSSDETANGKGSMEKTRSSGSETPPDSSSSPLAREIPVDHVEYGDVLLVHPGALPPADGVIVSGHTTFDESSLTGESRPVSKSPGDDVFTGTTNQSAAVSVRVTSLAADTMLERIIRAVSDASGRKAPIERAAERLTGVFVPVVIYLSIIVLAVWLGVTFGGIIDPSHYHGSGGRAFFALEFAISVLVVACPCGIGLAVPCANAVGNGLAAAAGILASGGGEAFTAATKVTTIAFDKTGTLTVGRSVVTDEYFPSELPVDRSVIERATRDVEAQSTHPLAVGVVEHLKLKGTDARVSITESAEIAGRGLRATLSVVDADALELLVGNSALLAENGVHLSPAEQERVEQWTSDAKSVVLVAARVLAAAPSSSTAPSLLFSATAPFALAGMYALSDPPRETTAGVLATLRKQGYRLVMLSGDNAGTASAVARMVGIESEDVFAGVGPEGKADAIRTMQARTHAVKKRAWLPWSATVDRNDVVLFVGDGLNDAVALAAADASAAMGHGSQATLASADFVLLSSDLAALPVLLRLSKKVRTRQWLNLLWATLFNTVCMPIAAGVLFPAGLRLSPVWSAVLMALSSVSVVLSSLALRWGL</sequence>
<feature type="compositionally biased region" description="Basic and acidic residues" evidence="11">
    <location>
        <begin position="636"/>
        <end position="649"/>
    </location>
</feature>
<keyword evidence="14" id="KW-1185">Reference proteome</keyword>
<dbReference type="SFLD" id="SFLDS00003">
    <property type="entry name" value="Haloacid_Dehalogenase"/>
    <property type="match status" value="1"/>
</dbReference>
<feature type="transmembrane region" description="Helical" evidence="10">
    <location>
        <begin position="1218"/>
        <end position="1238"/>
    </location>
</feature>
<organism evidence="13 14">
    <name type="scientific">Apiotrichum porosum</name>
    <dbReference type="NCBI Taxonomy" id="105984"/>
    <lineage>
        <taxon>Eukaryota</taxon>
        <taxon>Fungi</taxon>
        <taxon>Dikarya</taxon>
        <taxon>Basidiomycota</taxon>
        <taxon>Agaricomycotina</taxon>
        <taxon>Tremellomycetes</taxon>
        <taxon>Trichosporonales</taxon>
        <taxon>Trichosporonaceae</taxon>
        <taxon>Apiotrichum</taxon>
    </lineage>
</organism>